<protein>
    <submittedName>
        <fullName evidence="3">ATP-binding protein</fullName>
    </submittedName>
</protein>
<keyword evidence="4" id="KW-1185">Reference proteome</keyword>
<organism evidence="3 4">
    <name type="scientific">Gulosibacter molinativorax</name>
    <dbReference type="NCBI Taxonomy" id="256821"/>
    <lineage>
        <taxon>Bacteria</taxon>
        <taxon>Bacillati</taxon>
        <taxon>Actinomycetota</taxon>
        <taxon>Actinomycetes</taxon>
        <taxon>Micrococcales</taxon>
        <taxon>Microbacteriaceae</taxon>
        <taxon>Gulosibacter</taxon>
    </lineage>
</organism>
<dbReference type="PANTHER" id="PTHR43566">
    <property type="entry name" value="CONSERVED PROTEIN"/>
    <property type="match status" value="1"/>
</dbReference>
<name>A0ABT7C8L1_9MICO</name>
<keyword evidence="3" id="KW-0067">ATP-binding</keyword>
<comment type="caution">
    <text evidence="3">The sequence shown here is derived from an EMBL/GenBank/DDBJ whole genome shotgun (WGS) entry which is preliminary data.</text>
</comment>
<dbReference type="Pfam" id="PF13173">
    <property type="entry name" value="AAA_14"/>
    <property type="match status" value="1"/>
</dbReference>
<reference evidence="3" key="2">
    <citation type="journal article" date="2022" name="Sci. Rep.">
        <title>In silico prediction of the enzymes involved in the degradation of the herbicide molinate by Gulosibacter molinativorax ON4T.</title>
        <authorList>
            <person name="Lopes A.R."/>
            <person name="Bunin E."/>
            <person name="Viana A.T."/>
            <person name="Froufe H."/>
            <person name="Munoz-Merida A."/>
            <person name="Pinho D."/>
            <person name="Figueiredo J."/>
            <person name="Barroso C."/>
            <person name="Vaz-Moreira I."/>
            <person name="Bellanger X."/>
            <person name="Egas C."/>
            <person name="Nunes O.C."/>
        </authorList>
    </citation>
    <scope>NUCLEOTIDE SEQUENCE</scope>
    <source>
        <strain evidence="3">ON4</strain>
    </source>
</reference>
<keyword evidence="3" id="KW-0547">Nucleotide-binding</keyword>
<dbReference type="Pfam" id="PF13635">
    <property type="entry name" value="DUF4143"/>
    <property type="match status" value="1"/>
</dbReference>
<evidence type="ECO:0000259" key="2">
    <source>
        <dbReference type="Pfam" id="PF13635"/>
    </source>
</evidence>
<feature type="domain" description="DUF4143" evidence="2">
    <location>
        <begin position="196"/>
        <end position="364"/>
    </location>
</feature>
<sequence>MDYLRRAIDQELDKWLPFAPAFAIDGPKGVGKTVTAARRADVEIYLDDPLQLEILESDPRLQSFAEGTVLLDEWQRLPYVWDAVRRHVDRGAPAGRFLLTGSATPHDSRGTHSGAGRILSVRMRPMALFERGVVETTVSFGAIIRGETPKIGGQTPFVLADYLHEIGASGFPGIRRMPDALRSAQLDTYIQRVIDRDLPELGFFSRRPETLRRWMAAYGAASSTTASYTKIMSATTDGDGEQPAKSTALAYRDHLAQIWLLDEVPGWQPLGNELGRLGQAPKHQLADPALALRLLNLDDRELLTSRGAPLIGPLFESLATLSIRVAAQSESARVGHLRTRNGDREVDLIVEGQEGQIVAVEVKLAATVGDEDVRHLLWLRRQLGDRIADLVIITTGEYAYRRRDGIVVVPLSLLGQ</sequence>
<dbReference type="PANTHER" id="PTHR43566:SF2">
    <property type="entry name" value="DUF4143 DOMAIN-CONTAINING PROTEIN"/>
    <property type="match status" value="1"/>
</dbReference>
<evidence type="ECO:0000259" key="1">
    <source>
        <dbReference type="Pfam" id="PF13173"/>
    </source>
</evidence>
<gene>
    <name evidence="3" type="ORF">C7K25_08625</name>
</gene>
<dbReference type="GO" id="GO:0005524">
    <property type="term" value="F:ATP binding"/>
    <property type="evidence" value="ECO:0007669"/>
    <property type="project" value="UniProtKB-KW"/>
</dbReference>
<evidence type="ECO:0000313" key="3">
    <source>
        <dbReference type="EMBL" id="MDJ1371430.1"/>
    </source>
</evidence>
<accession>A0ABT7C8L1</accession>
<dbReference type="InterPro" id="IPR025420">
    <property type="entry name" value="DUF4143"/>
</dbReference>
<reference evidence="3" key="1">
    <citation type="submission" date="2018-03" db="EMBL/GenBank/DDBJ databases">
        <authorList>
            <person name="Nunes O.C."/>
            <person name="Lopes A.R."/>
            <person name="Froufe H."/>
            <person name="Munoz-Merida A."/>
            <person name="Barroso C."/>
            <person name="Egas C."/>
        </authorList>
    </citation>
    <scope>NUCLEOTIDE SEQUENCE</scope>
    <source>
        <strain evidence="3">ON4</strain>
    </source>
</reference>
<evidence type="ECO:0000313" key="4">
    <source>
        <dbReference type="Proteomes" id="UP001170379"/>
    </source>
</evidence>
<feature type="domain" description="AAA" evidence="1">
    <location>
        <begin position="21"/>
        <end position="130"/>
    </location>
</feature>
<proteinExistence type="predicted"/>
<dbReference type="EMBL" id="PXVD01000012">
    <property type="protein sequence ID" value="MDJ1371430.1"/>
    <property type="molecule type" value="Genomic_DNA"/>
</dbReference>
<dbReference type="RefSeq" id="WP_026936910.1">
    <property type="nucleotide sequence ID" value="NZ_CP028426.1"/>
</dbReference>
<dbReference type="Proteomes" id="UP001170379">
    <property type="component" value="Unassembled WGS sequence"/>
</dbReference>
<dbReference type="InterPro" id="IPR041682">
    <property type="entry name" value="AAA_14"/>
</dbReference>